<dbReference type="GO" id="GO:0005975">
    <property type="term" value="P:carbohydrate metabolic process"/>
    <property type="evidence" value="ECO:0007669"/>
    <property type="project" value="InterPro"/>
</dbReference>
<dbReference type="InterPro" id="IPR004193">
    <property type="entry name" value="Glyco_hydro_13_N"/>
</dbReference>
<reference evidence="3 4" key="1">
    <citation type="submission" date="2012-06" db="EMBL/GenBank/DDBJ databases">
        <title>The complete chromosome of genome of Turneriella parva DSM 21527.</title>
        <authorList>
            <consortium name="US DOE Joint Genome Institute (JGI-PGF)"/>
            <person name="Lucas S."/>
            <person name="Han J."/>
            <person name="Lapidus A."/>
            <person name="Bruce D."/>
            <person name="Goodwin L."/>
            <person name="Pitluck S."/>
            <person name="Peters L."/>
            <person name="Kyrpides N."/>
            <person name="Mavromatis K."/>
            <person name="Ivanova N."/>
            <person name="Mikhailova N."/>
            <person name="Chertkov O."/>
            <person name="Detter J.C."/>
            <person name="Tapia R."/>
            <person name="Han C."/>
            <person name="Land M."/>
            <person name="Hauser L."/>
            <person name="Markowitz V."/>
            <person name="Cheng J.-F."/>
            <person name="Hugenholtz P."/>
            <person name="Woyke T."/>
            <person name="Wu D."/>
            <person name="Gronow S."/>
            <person name="Wellnitz S."/>
            <person name="Brambilla E."/>
            <person name="Klenk H.-P."/>
            <person name="Eisen J.A."/>
        </authorList>
    </citation>
    <scope>NUCLEOTIDE SEQUENCE [LARGE SCALE GENOMIC DNA]</scope>
    <source>
        <strain evidence="4">ATCC BAA-1111 / DSM 21527 / NCTC 11395 / H</strain>
    </source>
</reference>
<dbReference type="PANTHER" id="PTHR43002">
    <property type="entry name" value="GLYCOGEN DEBRANCHING ENZYME"/>
    <property type="match status" value="1"/>
</dbReference>
<evidence type="ECO:0000256" key="1">
    <source>
        <dbReference type="ARBA" id="ARBA00008061"/>
    </source>
</evidence>
<evidence type="ECO:0000313" key="4">
    <source>
        <dbReference type="Proteomes" id="UP000006048"/>
    </source>
</evidence>
<dbReference type="Gene3D" id="3.20.20.80">
    <property type="entry name" value="Glycosidases"/>
    <property type="match status" value="1"/>
</dbReference>
<dbReference type="SUPFAM" id="SSF81296">
    <property type="entry name" value="E set domains"/>
    <property type="match status" value="1"/>
</dbReference>
<dbReference type="Pfam" id="PF02922">
    <property type="entry name" value="CBM_48"/>
    <property type="match status" value="1"/>
</dbReference>
<dbReference type="HOGENOM" id="CLU_011725_1_1_12"/>
<dbReference type="SMART" id="SM00642">
    <property type="entry name" value="Aamy"/>
    <property type="match status" value="1"/>
</dbReference>
<protein>
    <submittedName>
        <fullName evidence="3">Glycogen debranching enzyme GlgX</fullName>
    </submittedName>
</protein>
<dbReference type="InterPro" id="IPR017853">
    <property type="entry name" value="GH"/>
</dbReference>
<comment type="similarity">
    <text evidence="1">Belongs to the glycosyl hydrolase 13 family.</text>
</comment>
<organism evidence="3 4">
    <name type="scientific">Turneriella parva (strain ATCC BAA-1111 / DSM 21527 / NCTC 11395 / H)</name>
    <name type="common">Leptospira parva</name>
    <dbReference type="NCBI Taxonomy" id="869212"/>
    <lineage>
        <taxon>Bacteria</taxon>
        <taxon>Pseudomonadati</taxon>
        <taxon>Spirochaetota</taxon>
        <taxon>Spirochaetia</taxon>
        <taxon>Leptospirales</taxon>
        <taxon>Leptospiraceae</taxon>
        <taxon>Turneriella</taxon>
    </lineage>
</organism>
<dbReference type="RefSeq" id="WP_014801898.1">
    <property type="nucleotide sequence ID" value="NC_018020.1"/>
</dbReference>
<evidence type="ECO:0000259" key="2">
    <source>
        <dbReference type="SMART" id="SM00642"/>
    </source>
</evidence>
<dbReference type="PATRIC" id="fig|869212.3.peg.702"/>
<dbReference type="GO" id="GO:0004553">
    <property type="term" value="F:hydrolase activity, hydrolyzing O-glycosyl compounds"/>
    <property type="evidence" value="ECO:0007669"/>
    <property type="project" value="InterPro"/>
</dbReference>
<feature type="domain" description="Glycosyl hydrolase family 13 catalytic" evidence="2">
    <location>
        <begin position="133"/>
        <end position="524"/>
    </location>
</feature>
<dbReference type="STRING" id="869212.Turpa_0729"/>
<name>I4B273_TURPD</name>
<dbReference type="SUPFAM" id="SSF51445">
    <property type="entry name" value="(Trans)glycosidases"/>
    <property type="match status" value="1"/>
</dbReference>
<dbReference type="InterPro" id="IPR013783">
    <property type="entry name" value="Ig-like_fold"/>
</dbReference>
<dbReference type="KEGG" id="tpx:Turpa_0729"/>
<keyword evidence="4" id="KW-1185">Reference proteome</keyword>
<accession>I4B273</accession>
<dbReference type="Pfam" id="PF00128">
    <property type="entry name" value="Alpha-amylase"/>
    <property type="match status" value="1"/>
</dbReference>
<dbReference type="Gene3D" id="2.60.40.10">
    <property type="entry name" value="Immunoglobulins"/>
    <property type="match status" value="1"/>
</dbReference>
<gene>
    <name evidence="3" type="ordered locus">Turpa_0729</name>
</gene>
<dbReference type="InterPro" id="IPR006047">
    <property type="entry name" value="GH13_cat_dom"/>
</dbReference>
<dbReference type="AlphaFoldDB" id="I4B273"/>
<evidence type="ECO:0000313" key="3">
    <source>
        <dbReference type="EMBL" id="AFM11380.1"/>
    </source>
</evidence>
<dbReference type="EMBL" id="CP002959">
    <property type="protein sequence ID" value="AFM11380.1"/>
    <property type="molecule type" value="Genomic_DNA"/>
</dbReference>
<dbReference type="InterPro" id="IPR014756">
    <property type="entry name" value="Ig_E-set"/>
</dbReference>
<dbReference type="Proteomes" id="UP000006048">
    <property type="component" value="Chromosome"/>
</dbReference>
<sequence>MTTQPGNASPLGPSAHGNGYNFAVYVDGATQVNLCLYSRSGELLHTLPMQRSESVWHLTIIGGAPDLIYCFEVERAEIKQQLCDPFAKNLNLLAEWRKRKAWPAPVAAPANAVFDWSDDRRPMIALPDMVIYEAHVKGLTIELPGIPEAERGRYRGAAHAAVISHLKRLGVTTLELLPVHAKTEDAFLLAKGLTNYWGYNTLNYFSPESEYATDDAVTEFKTMVKALHAAGIEVILDVVYNHTGEGPQSAPAVSYRGLADSTYYTTDENGAYLDYTHCGNSLNTDETLVRLLIHESLRYWADEMHVDGFRFDLAPTLFRKRDIVTFDHELHHMIVNDPVLSSLKLIVEPWDLGPDGYQRGRFPQPYLEWNDVFRDASRQFWKGERPAAELAALMVHRGRPVINFVTCHDGFTLLDLVSYEQKRNVANGEDNRDGSNHNHSFNCGIEGETPDVQIRARRKKLRKNLLATLIFSQDIPMLLAGDEMGNTQFGNNNAYCQDNEISWLKWANREEDMIEFVAECLRLRRQLHKATHPAVIEAPANAARAFGIWFDRYCLLMNSASENVLFSVPGSAMREVLHTGRQIHHETVSDIYLLTAQSVVLLLRNEN</sequence>
<proteinExistence type="inferred from homology"/>
<dbReference type="CDD" id="cd11326">
    <property type="entry name" value="AmyAc_Glg_debranch"/>
    <property type="match status" value="1"/>
</dbReference>